<dbReference type="Proteomes" id="UP000319817">
    <property type="component" value="Chromosome"/>
</dbReference>
<name>A0A517NR66_9BACT</name>
<dbReference type="AlphaFoldDB" id="A0A517NR66"/>
<feature type="compositionally biased region" description="Polar residues" evidence="1">
    <location>
        <begin position="1"/>
        <end position="17"/>
    </location>
</feature>
<protein>
    <submittedName>
        <fullName evidence="2">Uncharacterized protein</fullName>
    </submittedName>
</protein>
<evidence type="ECO:0000256" key="1">
    <source>
        <dbReference type="SAM" id="MobiDB-lite"/>
    </source>
</evidence>
<feature type="region of interest" description="Disordered" evidence="1">
    <location>
        <begin position="1"/>
        <end position="22"/>
    </location>
</feature>
<gene>
    <name evidence="2" type="ORF">K239x_15750</name>
</gene>
<accession>A0A517NR66</accession>
<proteinExistence type="predicted"/>
<evidence type="ECO:0000313" key="2">
    <source>
        <dbReference type="EMBL" id="QDT09627.1"/>
    </source>
</evidence>
<dbReference type="EMBL" id="CP036526">
    <property type="protein sequence ID" value="QDT09627.1"/>
    <property type="molecule type" value="Genomic_DNA"/>
</dbReference>
<organism evidence="2 3">
    <name type="scientific">Stieleria marina</name>
    <dbReference type="NCBI Taxonomy" id="1930275"/>
    <lineage>
        <taxon>Bacteria</taxon>
        <taxon>Pseudomonadati</taxon>
        <taxon>Planctomycetota</taxon>
        <taxon>Planctomycetia</taxon>
        <taxon>Pirellulales</taxon>
        <taxon>Pirellulaceae</taxon>
        <taxon>Stieleria</taxon>
    </lineage>
</organism>
<sequence length="76" mass="8366">MPNLTPSARPSSPQSVRTAHPSDIIFTRPATTNGGFHVEVVTKWLWTRDGGHEGGVIVMCDRLFPIKSSSTEYLLL</sequence>
<reference evidence="2 3" key="1">
    <citation type="submission" date="2019-02" db="EMBL/GenBank/DDBJ databases">
        <title>Deep-cultivation of Planctomycetes and their phenomic and genomic characterization uncovers novel biology.</title>
        <authorList>
            <person name="Wiegand S."/>
            <person name="Jogler M."/>
            <person name="Boedeker C."/>
            <person name="Pinto D."/>
            <person name="Vollmers J."/>
            <person name="Rivas-Marin E."/>
            <person name="Kohn T."/>
            <person name="Peeters S.H."/>
            <person name="Heuer A."/>
            <person name="Rast P."/>
            <person name="Oberbeckmann S."/>
            <person name="Bunk B."/>
            <person name="Jeske O."/>
            <person name="Meyerdierks A."/>
            <person name="Storesund J.E."/>
            <person name="Kallscheuer N."/>
            <person name="Luecker S."/>
            <person name="Lage O.M."/>
            <person name="Pohl T."/>
            <person name="Merkel B.J."/>
            <person name="Hornburger P."/>
            <person name="Mueller R.-W."/>
            <person name="Bruemmer F."/>
            <person name="Labrenz M."/>
            <person name="Spormann A.M."/>
            <person name="Op den Camp H."/>
            <person name="Overmann J."/>
            <person name="Amann R."/>
            <person name="Jetten M.S.M."/>
            <person name="Mascher T."/>
            <person name="Medema M.H."/>
            <person name="Devos D.P."/>
            <person name="Kaster A.-K."/>
            <person name="Ovreas L."/>
            <person name="Rohde M."/>
            <person name="Galperin M.Y."/>
            <person name="Jogler C."/>
        </authorList>
    </citation>
    <scope>NUCLEOTIDE SEQUENCE [LARGE SCALE GENOMIC DNA]</scope>
    <source>
        <strain evidence="2 3">K23_9</strain>
    </source>
</reference>
<evidence type="ECO:0000313" key="3">
    <source>
        <dbReference type="Proteomes" id="UP000319817"/>
    </source>
</evidence>
<keyword evidence="3" id="KW-1185">Reference proteome</keyword>